<dbReference type="InterPro" id="IPR043144">
    <property type="entry name" value="Mal/L-sulf/L-lact_DH-like_ah"/>
</dbReference>
<dbReference type="InterPro" id="IPR027417">
    <property type="entry name" value="P-loop_NTPase"/>
</dbReference>
<feature type="region of interest" description="Disordered" evidence="3">
    <location>
        <begin position="504"/>
        <end position="524"/>
    </location>
</feature>
<dbReference type="Pfam" id="PF02615">
    <property type="entry name" value="Ldh_2"/>
    <property type="match status" value="1"/>
</dbReference>
<dbReference type="PANTHER" id="PTHR11091:SF0">
    <property type="entry name" value="MALATE DEHYDROGENASE"/>
    <property type="match status" value="1"/>
</dbReference>
<dbReference type="RefSeq" id="WP_344627590.1">
    <property type="nucleotide sequence ID" value="NZ_BAAALD010000109.1"/>
</dbReference>
<proteinExistence type="inferred from homology"/>
<gene>
    <name evidence="4" type="ORF">GCM10009663_68130</name>
</gene>
<name>A0ABN1U4R3_9ACTN</name>
<keyword evidence="5" id="KW-1185">Reference proteome</keyword>
<organism evidence="4 5">
    <name type="scientific">Kitasatospora arboriphila</name>
    <dbReference type="NCBI Taxonomy" id="258052"/>
    <lineage>
        <taxon>Bacteria</taxon>
        <taxon>Bacillati</taxon>
        <taxon>Actinomycetota</taxon>
        <taxon>Actinomycetes</taxon>
        <taxon>Kitasatosporales</taxon>
        <taxon>Streptomycetaceae</taxon>
        <taxon>Kitasatospora</taxon>
    </lineage>
</organism>
<evidence type="ECO:0000313" key="4">
    <source>
        <dbReference type="EMBL" id="GAA1118539.1"/>
    </source>
</evidence>
<dbReference type="InterPro" id="IPR036111">
    <property type="entry name" value="Mal/L-sulfo/L-lacto_DH-like_sf"/>
</dbReference>
<evidence type="ECO:0000256" key="2">
    <source>
        <dbReference type="ARBA" id="ARBA00023002"/>
    </source>
</evidence>
<comment type="similarity">
    <text evidence="1">Belongs to the LDH2/MDH2 oxidoreductase family.</text>
</comment>
<dbReference type="SUPFAM" id="SSF52540">
    <property type="entry name" value="P-loop containing nucleoside triphosphate hydrolases"/>
    <property type="match status" value="1"/>
</dbReference>
<dbReference type="InterPro" id="IPR043143">
    <property type="entry name" value="Mal/L-sulf/L-lact_DH-like_NADP"/>
</dbReference>
<comment type="caution">
    <text evidence="4">The sequence shown here is derived from an EMBL/GenBank/DDBJ whole genome shotgun (WGS) entry which is preliminary data.</text>
</comment>
<dbReference type="Gene3D" id="3.40.50.300">
    <property type="entry name" value="P-loop containing nucleotide triphosphate hydrolases"/>
    <property type="match status" value="1"/>
</dbReference>
<feature type="compositionally biased region" description="Low complexity" evidence="3">
    <location>
        <begin position="504"/>
        <end position="521"/>
    </location>
</feature>
<dbReference type="Gene3D" id="3.30.1370.60">
    <property type="entry name" value="Hypothetical oxidoreductase yiak, domain 2"/>
    <property type="match status" value="1"/>
</dbReference>
<dbReference type="Proteomes" id="UP001499987">
    <property type="component" value="Unassembled WGS sequence"/>
</dbReference>
<dbReference type="EMBL" id="BAAALD010000109">
    <property type="protein sequence ID" value="GAA1118539.1"/>
    <property type="molecule type" value="Genomic_DNA"/>
</dbReference>
<reference evidence="4 5" key="1">
    <citation type="journal article" date="2019" name="Int. J. Syst. Evol. Microbiol.">
        <title>The Global Catalogue of Microorganisms (GCM) 10K type strain sequencing project: providing services to taxonomists for standard genome sequencing and annotation.</title>
        <authorList>
            <consortium name="The Broad Institute Genomics Platform"/>
            <consortium name="The Broad Institute Genome Sequencing Center for Infectious Disease"/>
            <person name="Wu L."/>
            <person name="Ma J."/>
        </authorList>
    </citation>
    <scope>NUCLEOTIDE SEQUENCE [LARGE SCALE GENOMIC DNA]</scope>
    <source>
        <strain evidence="4 5">JCM 13002</strain>
    </source>
</reference>
<evidence type="ECO:0000256" key="3">
    <source>
        <dbReference type="SAM" id="MobiDB-lite"/>
    </source>
</evidence>
<sequence>MTAPPRPGGPPPLRVVVVTGAPGAGKTEVGRRLVRRYRGPAALIDTDTAADVYPWRADERQYALIDRNLRALLASYREWGAEVVVVSGVMLPGRTLDRFADLLADPDLEWVFYGLRAGPGQLAARIRGDHKMQEADGRLAWGHLDAEVPGVPGVRLVDTDRLTLDGVVDAIAARDVADLAPRAVAPPVPAPSVSASPVPGAPTRRVTAEEAAAVCRAALAGAGFPARTAAATADDLVAAELTGRPSHGLLRVPEYLAEAAAGRLAPAARPRVRRTGPTTSLLLGADAPGAEVRRRLVAELSRAADLGPVVVGLRGAGHLGGLAPLGREVAERGLVLLGFVNFRGAGARVAPAGGTAGVWATNPVLLACPAPPGPPLVVDMSTSAAAEGAVRSALLAGRPVPPDLLTGPDGRPVTDPALLYTEPALAALLLLGGAAEHKGHALAALVEVLAGAVAGAGHAARPRGAGNGGLFVAFPVDALGRSAAAVGREAARLEAHLRAVPTVRGRPAARLPGRAPAGPAGTPDTLTVPAALWAELCALAGRPETRPTDPPTRRSLP</sequence>
<dbReference type="PANTHER" id="PTHR11091">
    <property type="entry name" value="OXIDOREDUCTASE-RELATED"/>
    <property type="match status" value="1"/>
</dbReference>
<dbReference type="InterPro" id="IPR003767">
    <property type="entry name" value="Malate/L-lactate_DH-like"/>
</dbReference>
<dbReference type="SUPFAM" id="SSF89733">
    <property type="entry name" value="L-sulfolactate dehydrogenase-like"/>
    <property type="match status" value="1"/>
</dbReference>
<evidence type="ECO:0000313" key="5">
    <source>
        <dbReference type="Proteomes" id="UP001499987"/>
    </source>
</evidence>
<evidence type="ECO:0000256" key="1">
    <source>
        <dbReference type="ARBA" id="ARBA00006056"/>
    </source>
</evidence>
<accession>A0ABN1U4R3</accession>
<dbReference type="Gene3D" id="1.10.1530.10">
    <property type="match status" value="1"/>
</dbReference>
<protein>
    <submittedName>
        <fullName evidence="4">Uncharacterized protein</fullName>
    </submittedName>
</protein>
<keyword evidence="2" id="KW-0560">Oxidoreductase</keyword>